<dbReference type="GO" id="GO:0005525">
    <property type="term" value="F:GTP binding"/>
    <property type="evidence" value="ECO:0007669"/>
    <property type="project" value="UniProtKB-KW"/>
</dbReference>
<keyword evidence="6" id="KW-0342">GTP-binding</keyword>
<dbReference type="InterPro" id="IPR017907">
    <property type="entry name" value="Znf_RING_CS"/>
</dbReference>
<keyword evidence="3" id="KW-0547">Nucleotide-binding</keyword>
<evidence type="ECO:0000259" key="9">
    <source>
        <dbReference type="PROSITE" id="PS50089"/>
    </source>
</evidence>
<dbReference type="SMART" id="SM00184">
    <property type="entry name" value="RING"/>
    <property type="match status" value="1"/>
</dbReference>
<feature type="domain" description="AIG1-type G" evidence="10">
    <location>
        <begin position="169"/>
        <end position="342"/>
    </location>
</feature>
<dbReference type="InterPro" id="IPR006703">
    <property type="entry name" value="G_AIG1"/>
</dbReference>
<gene>
    <name evidence="11" type="ORF">NDU88_005133</name>
</gene>
<dbReference type="Pfam" id="PF04548">
    <property type="entry name" value="AIG1"/>
    <property type="match status" value="1"/>
</dbReference>
<dbReference type="PROSITE" id="PS00518">
    <property type="entry name" value="ZF_RING_1"/>
    <property type="match status" value="1"/>
</dbReference>
<dbReference type="PANTHER" id="PTHR10903">
    <property type="entry name" value="GTPASE, IMAP FAMILY MEMBER-RELATED"/>
    <property type="match status" value="1"/>
</dbReference>
<dbReference type="SUPFAM" id="SSF52540">
    <property type="entry name" value="P-loop containing nucleoside triphosphate hydrolases"/>
    <property type="match status" value="1"/>
</dbReference>
<dbReference type="AlphaFoldDB" id="A0AAV7V5J2"/>
<dbReference type="Proteomes" id="UP001066276">
    <property type="component" value="Chromosome 2_2"/>
</dbReference>
<evidence type="ECO:0000313" key="11">
    <source>
        <dbReference type="EMBL" id="KAJ1195866.1"/>
    </source>
</evidence>
<dbReference type="Pfam" id="PF15227">
    <property type="entry name" value="zf-C3HC4_4"/>
    <property type="match status" value="1"/>
</dbReference>
<evidence type="ECO:0000256" key="5">
    <source>
        <dbReference type="ARBA" id="ARBA00022833"/>
    </source>
</evidence>
<dbReference type="PANTHER" id="PTHR10903:SF170">
    <property type="entry name" value="GTPASE IMAP FAMILY MEMBER 7"/>
    <property type="match status" value="1"/>
</dbReference>
<dbReference type="SUPFAM" id="SSF57850">
    <property type="entry name" value="RING/U-box"/>
    <property type="match status" value="1"/>
</dbReference>
<dbReference type="EMBL" id="JANPWB010000004">
    <property type="protein sequence ID" value="KAJ1195866.1"/>
    <property type="molecule type" value="Genomic_DNA"/>
</dbReference>
<comment type="similarity">
    <text evidence="1">Belongs to the TRAFAC class TrmE-Era-EngA-EngB-Septin-like GTPase superfamily. AIG1/Toc34/Toc159-like paraseptin GTPase family. IAN subfamily.</text>
</comment>
<evidence type="ECO:0000256" key="2">
    <source>
        <dbReference type="ARBA" id="ARBA00022723"/>
    </source>
</evidence>
<evidence type="ECO:0000256" key="7">
    <source>
        <dbReference type="PROSITE-ProRule" id="PRU00175"/>
    </source>
</evidence>
<proteinExistence type="inferred from homology"/>
<comment type="caution">
    <text evidence="11">The sequence shown here is derived from an EMBL/GenBank/DDBJ whole genome shotgun (WGS) entry which is preliminary data.</text>
</comment>
<accession>A0AAV7V5J2</accession>
<dbReference type="PROSITE" id="PS50089">
    <property type="entry name" value="ZF_RING_2"/>
    <property type="match status" value="1"/>
</dbReference>
<keyword evidence="5" id="KW-0862">Zinc</keyword>
<dbReference type="InterPro" id="IPR013083">
    <property type="entry name" value="Znf_RING/FYVE/PHD"/>
</dbReference>
<name>A0AAV7V5J2_PLEWA</name>
<dbReference type="CDD" id="cd01852">
    <property type="entry name" value="AIG1"/>
    <property type="match status" value="1"/>
</dbReference>
<dbReference type="Gene3D" id="3.40.50.300">
    <property type="entry name" value="P-loop containing nucleotide triphosphate hydrolases"/>
    <property type="match status" value="2"/>
</dbReference>
<evidence type="ECO:0000256" key="3">
    <source>
        <dbReference type="ARBA" id="ARBA00022741"/>
    </source>
</evidence>
<dbReference type="InterPro" id="IPR001841">
    <property type="entry name" value="Znf_RING"/>
</dbReference>
<dbReference type="GO" id="GO:0008270">
    <property type="term" value="F:zinc ion binding"/>
    <property type="evidence" value="ECO:0007669"/>
    <property type="project" value="UniProtKB-KW"/>
</dbReference>
<feature type="region of interest" description="Disordered" evidence="8">
    <location>
        <begin position="121"/>
        <end position="152"/>
    </location>
</feature>
<feature type="domain" description="RING-type" evidence="9">
    <location>
        <begin position="16"/>
        <end position="57"/>
    </location>
</feature>
<evidence type="ECO:0000256" key="1">
    <source>
        <dbReference type="ARBA" id="ARBA00008535"/>
    </source>
</evidence>
<evidence type="ECO:0000256" key="6">
    <source>
        <dbReference type="ARBA" id="ARBA00023134"/>
    </source>
</evidence>
<dbReference type="InterPro" id="IPR045058">
    <property type="entry name" value="GIMA/IAN/Toc"/>
</dbReference>
<evidence type="ECO:0000256" key="4">
    <source>
        <dbReference type="ARBA" id="ARBA00022771"/>
    </source>
</evidence>
<dbReference type="InterPro" id="IPR027417">
    <property type="entry name" value="P-loop_NTPase"/>
</dbReference>
<evidence type="ECO:0000259" key="10">
    <source>
        <dbReference type="PROSITE" id="PS51720"/>
    </source>
</evidence>
<protein>
    <submittedName>
        <fullName evidence="11">Uncharacterized protein</fullName>
    </submittedName>
</protein>
<reference evidence="11" key="1">
    <citation type="journal article" date="2022" name="bioRxiv">
        <title>Sequencing and chromosome-scale assembly of the giantPleurodeles waltlgenome.</title>
        <authorList>
            <person name="Brown T."/>
            <person name="Elewa A."/>
            <person name="Iarovenko S."/>
            <person name="Subramanian E."/>
            <person name="Araus A.J."/>
            <person name="Petzold A."/>
            <person name="Susuki M."/>
            <person name="Suzuki K.-i.T."/>
            <person name="Hayashi T."/>
            <person name="Toyoda A."/>
            <person name="Oliveira C."/>
            <person name="Osipova E."/>
            <person name="Leigh N.D."/>
            <person name="Simon A."/>
            <person name="Yun M.H."/>
        </authorList>
    </citation>
    <scope>NUCLEOTIDE SEQUENCE</scope>
    <source>
        <strain evidence="11">20211129_DDA</strain>
        <tissue evidence="11">Liver</tissue>
    </source>
</reference>
<evidence type="ECO:0000313" key="12">
    <source>
        <dbReference type="Proteomes" id="UP001066276"/>
    </source>
</evidence>
<keyword evidence="12" id="KW-1185">Reference proteome</keyword>
<evidence type="ECO:0000256" key="8">
    <source>
        <dbReference type="SAM" id="MobiDB-lite"/>
    </source>
</evidence>
<dbReference type="PROSITE" id="PS51720">
    <property type="entry name" value="G_AIG1"/>
    <property type="match status" value="1"/>
</dbReference>
<organism evidence="11 12">
    <name type="scientific">Pleurodeles waltl</name>
    <name type="common">Iberian ribbed newt</name>
    <dbReference type="NCBI Taxonomy" id="8319"/>
    <lineage>
        <taxon>Eukaryota</taxon>
        <taxon>Metazoa</taxon>
        <taxon>Chordata</taxon>
        <taxon>Craniata</taxon>
        <taxon>Vertebrata</taxon>
        <taxon>Euteleostomi</taxon>
        <taxon>Amphibia</taxon>
        <taxon>Batrachia</taxon>
        <taxon>Caudata</taxon>
        <taxon>Salamandroidea</taxon>
        <taxon>Salamandridae</taxon>
        <taxon>Pleurodelinae</taxon>
        <taxon>Pleurodeles</taxon>
    </lineage>
</organism>
<keyword evidence="2" id="KW-0479">Metal-binding</keyword>
<feature type="compositionally biased region" description="Basic and acidic residues" evidence="8">
    <location>
        <begin position="121"/>
        <end position="141"/>
    </location>
</feature>
<dbReference type="Gene3D" id="3.30.40.10">
    <property type="entry name" value="Zinc/RING finger domain, C3HC4 (zinc finger)"/>
    <property type="match status" value="1"/>
</dbReference>
<keyword evidence="4 7" id="KW-0863">Zinc-finger</keyword>
<sequence>MAAADPVQSLREALTCSLCRDLYKHPVTTECGHIFCFCCIAGYWGREGHRPRCPQCNAICVQETLRPNRQLLRVVELVRQLPGPAERPPWQNLCGEHQEQVTVSRHGGGPCLICSISAGPKREPRGPLEESDPHSEVDRSTDTSARPNIADGSKQITQAEAKDAPPPGTGDLTFILLGSTGAGKSATGNSILGRREFVSKASAVPVTTQCQRGEREWGGRRLVVVDTPGLLSAPGPHAFLLVLQVGRFTEEERESVQSIQRLFGEEALKSAVIVFTRKEDLEGKTIDTFVGEAEEKLKALVLSCGGRFCAFNNRATGAEREEQVRGLIQVIDKMLAGNGGPY</sequence>